<sequence length="74" mass="8443">MTLNMKPIQLYELAFKVVIVWLQLSPSLSLLSQFLPSSKQQRCSSNNHSIISSFPLSDGCSSDGGRLWWRDGRW</sequence>
<gene>
    <name evidence="1" type="ORF">RCOM_1712820</name>
</gene>
<dbReference type="Proteomes" id="UP000008311">
    <property type="component" value="Unassembled WGS sequence"/>
</dbReference>
<reference evidence="2" key="1">
    <citation type="journal article" date="2010" name="Nat. Biotechnol.">
        <title>Draft genome sequence of the oilseed species Ricinus communis.</title>
        <authorList>
            <person name="Chan A.P."/>
            <person name="Crabtree J."/>
            <person name="Zhao Q."/>
            <person name="Lorenzi H."/>
            <person name="Orvis J."/>
            <person name="Puiu D."/>
            <person name="Melake-Berhan A."/>
            <person name="Jones K.M."/>
            <person name="Redman J."/>
            <person name="Chen G."/>
            <person name="Cahoon E.B."/>
            <person name="Gedil M."/>
            <person name="Stanke M."/>
            <person name="Haas B.J."/>
            <person name="Wortman J.R."/>
            <person name="Fraser-Liggett C.M."/>
            <person name="Ravel J."/>
            <person name="Rabinowicz P.D."/>
        </authorList>
    </citation>
    <scope>NUCLEOTIDE SEQUENCE [LARGE SCALE GENOMIC DNA]</scope>
    <source>
        <strain evidence="2">cv. Hale</strain>
    </source>
</reference>
<name>B9SDU8_RICCO</name>
<evidence type="ECO:0000313" key="1">
    <source>
        <dbReference type="EMBL" id="EEF38230.1"/>
    </source>
</evidence>
<dbReference type="InParanoid" id="B9SDU8"/>
<evidence type="ECO:0000313" key="2">
    <source>
        <dbReference type="Proteomes" id="UP000008311"/>
    </source>
</evidence>
<proteinExistence type="predicted"/>
<accession>B9SDU8</accession>
<organism evidence="1 2">
    <name type="scientific">Ricinus communis</name>
    <name type="common">Castor bean</name>
    <dbReference type="NCBI Taxonomy" id="3988"/>
    <lineage>
        <taxon>Eukaryota</taxon>
        <taxon>Viridiplantae</taxon>
        <taxon>Streptophyta</taxon>
        <taxon>Embryophyta</taxon>
        <taxon>Tracheophyta</taxon>
        <taxon>Spermatophyta</taxon>
        <taxon>Magnoliopsida</taxon>
        <taxon>eudicotyledons</taxon>
        <taxon>Gunneridae</taxon>
        <taxon>Pentapetalae</taxon>
        <taxon>rosids</taxon>
        <taxon>fabids</taxon>
        <taxon>Malpighiales</taxon>
        <taxon>Euphorbiaceae</taxon>
        <taxon>Acalyphoideae</taxon>
        <taxon>Acalypheae</taxon>
        <taxon>Ricinus</taxon>
    </lineage>
</organism>
<keyword evidence="2" id="KW-1185">Reference proteome</keyword>
<protein>
    <submittedName>
        <fullName evidence="1">Uncharacterized protein</fullName>
    </submittedName>
</protein>
<dbReference type="AlphaFoldDB" id="B9SDU8"/>
<dbReference type="EMBL" id="EQ973931">
    <property type="protein sequence ID" value="EEF38230.1"/>
    <property type="molecule type" value="Genomic_DNA"/>
</dbReference>